<dbReference type="AlphaFoldDB" id="A0A4Z1I934"/>
<reference evidence="2 3" key="1">
    <citation type="submission" date="2017-12" db="EMBL/GenBank/DDBJ databases">
        <title>Comparative genomics of Botrytis spp.</title>
        <authorList>
            <person name="Valero-Jimenez C.A."/>
            <person name="Tapia P."/>
            <person name="Veloso J."/>
            <person name="Silva-Moreno E."/>
            <person name="Staats M."/>
            <person name="Valdes J.H."/>
            <person name="Van Kan J.A.L."/>
        </authorList>
    </citation>
    <scope>NUCLEOTIDE SEQUENCE [LARGE SCALE GENOMIC DNA]</scope>
    <source>
        <strain evidence="2 3">Be9601</strain>
    </source>
</reference>
<name>A0A4Z1I934_9HELO</name>
<feature type="compositionally biased region" description="Basic and acidic residues" evidence="1">
    <location>
        <begin position="103"/>
        <end position="112"/>
    </location>
</feature>
<dbReference type="Proteomes" id="UP000297229">
    <property type="component" value="Unassembled WGS sequence"/>
</dbReference>
<sequence>MKIQILFLPSAEILFKSREHRESIPVEKRVLTDRSSTRRVAHSYLQTSKVGKGYNDEVKFTVRSCRSQVTSLMHASGRKEMQMNLQRKSHAGILGKSGQGKLKAGEREEGRGKNGATVTVNRPHQITSDY</sequence>
<accession>A0A4Z1I934</accession>
<proteinExistence type="predicted"/>
<evidence type="ECO:0000313" key="2">
    <source>
        <dbReference type="EMBL" id="TGO55992.1"/>
    </source>
</evidence>
<dbReference type="EMBL" id="PQXM01001419">
    <property type="protein sequence ID" value="TGO55992.1"/>
    <property type="molecule type" value="Genomic_DNA"/>
</dbReference>
<protein>
    <submittedName>
        <fullName evidence="2">Uncharacterized protein</fullName>
    </submittedName>
</protein>
<organism evidence="2 3">
    <name type="scientific">Botrytis elliptica</name>
    <dbReference type="NCBI Taxonomy" id="278938"/>
    <lineage>
        <taxon>Eukaryota</taxon>
        <taxon>Fungi</taxon>
        <taxon>Dikarya</taxon>
        <taxon>Ascomycota</taxon>
        <taxon>Pezizomycotina</taxon>
        <taxon>Leotiomycetes</taxon>
        <taxon>Helotiales</taxon>
        <taxon>Sclerotiniaceae</taxon>
        <taxon>Botrytis</taxon>
    </lineage>
</organism>
<keyword evidence="3" id="KW-1185">Reference proteome</keyword>
<evidence type="ECO:0000313" key="3">
    <source>
        <dbReference type="Proteomes" id="UP000297229"/>
    </source>
</evidence>
<evidence type="ECO:0000256" key="1">
    <source>
        <dbReference type="SAM" id="MobiDB-lite"/>
    </source>
</evidence>
<comment type="caution">
    <text evidence="2">The sequence shown here is derived from an EMBL/GenBank/DDBJ whole genome shotgun (WGS) entry which is preliminary data.</text>
</comment>
<feature type="region of interest" description="Disordered" evidence="1">
    <location>
        <begin position="90"/>
        <end position="130"/>
    </location>
</feature>
<gene>
    <name evidence="2" type="ORF">BELL_1421g00020</name>
</gene>
<feature type="compositionally biased region" description="Polar residues" evidence="1">
    <location>
        <begin position="116"/>
        <end position="130"/>
    </location>
</feature>